<dbReference type="InterPro" id="IPR052727">
    <property type="entry name" value="Rab4/Rab5_effector"/>
</dbReference>
<dbReference type="EMBL" id="SPLM01000110">
    <property type="protein sequence ID" value="TMW59205.1"/>
    <property type="molecule type" value="Genomic_DNA"/>
</dbReference>
<dbReference type="CDD" id="cd00065">
    <property type="entry name" value="FYVE_like_SF"/>
    <property type="match status" value="1"/>
</dbReference>
<dbReference type="PANTHER" id="PTHR13510">
    <property type="entry name" value="FYVE-FINGER-CONTAINING RAB5 EFFECTOR PROTEIN RABENOSYN-5-RELATED"/>
    <property type="match status" value="1"/>
</dbReference>
<sequence>MPLVLTASRFQHPFGGARLRPSELAQLRLIPQTILDEGIATYEYFLREHGGLVDPAQWEMFKERERLTIYKRRDYMPQMYSSSVHEKQPDMLMVGTVEGSLDDMMYGVVNHTTELMRIKTAYVEDGNINGAVVATLEEPTADEPFRSMTLKWALRGDLLHVRSTVRNRDLVYVEKTGTTKLRSGERVGYQLVRSVSIAGVPTLDWAHRSFTSILAVFRERWDGGVDVYATTMLDTHHDIPRSLIHRSAAEAMISVWKYVHCGRMKKLCWYLHSRRSEIESTDQKLCENGICATCASKFSFLSGAKKKWCLMCSNRVCSSCRVKKTICGITDEGHLRQINVNLCGRCLGVVENADAHALASAAISTRTSEGEIMLGQTEKLFKRSRRFQSDPEPRLDHFTRSA</sequence>
<gene>
    <name evidence="1" type="ORF">Poli38472_007350</name>
</gene>
<evidence type="ECO:0000313" key="2">
    <source>
        <dbReference type="Proteomes" id="UP000794436"/>
    </source>
</evidence>
<dbReference type="Proteomes" id="UP000794436">
    <property type="component" value="Unassembled WGS sequence"/>
</dbReference>
<dbReference type="AlphaFoldDB" id="A0A8K1FD99"/>
<organism evidence="1 2">
    <name type="scientific">Pythium oligandrum</name>
    <name type="common">Mycoparasitic fungus</name>
    <dbReference type="NCBI Taxonomy" id="41045"/>
    <lineage>
        <taxon>Eukaryota</taxon>
        <taxon>Sar</taxon>
        <taxon>Stramenopiles</taxon>
        <taxon>Oomycota</taxon>
        <taxon>Peronosporomycetes</taxon>
        <taxon>Pythiales</taxon>
        <taxon>Pythiaceae</taxon>
        <taxon>Pythium</taxon>
    </lineage>
</organism>
<dbReference type="PANTHER" id="PTHR13510:SF44">
    <property type="entry name" value="RABENOSYN-5"/>
    <property type="match status" value="1"/>
</dbReference>
<reference evidence="1" key="1">
    <citation type="submission" date="2019-03" db="EMBL/GenBank/DDBJ databases">
        <title>Long read genome sequence of the mycoparasitic Pythium oligandrum ATCC 38472 isolated from sugarbeet rhizosphere.</title>
        <authorList>
            <person name="Gaulin E."/>
        </authorList>
    </citation>
    <scope>NUCLEOTIDE SEQUENCE</scope>
    <source>
        <strain evidence="1">ATCC 38472_TT</strain>
    </source>
</reference>
<protein>
    <recommendedName>
        <fullName evidence="3">FYVE-type domain-containing protein</fullName>
    </recommendedName>
</protein>
<accession>A0A8K1FD99</accession>
<evidence type="ECO:0008006" key="3">
    <source>
        <dbReference type="Google" id="ProtNLM"/>
    </source>
</evidence>
<evidence type="ECO:0000313" key="1">
    <source>
        <dbReference type="EMBL" id="TMW59205.1"/>
    </source>
</evidence>
<keyword evidence="2" id="KW-1185">Reference proteome</keyword>
<dbReference type="Gene3D" id="3.30.530.20">
    <property type="match status" value="1"/>
</dbReference>
<comment type="caution">
    <text evidence="1">The sequence shown here is derived from an EMBL/GenBank/DDBJ whole genome shotgun (WGS) entry which is preliminary data.</text>
</comment>
<name>A0A8K1FD99_PYTOL</name>
<dbReference type="OrthoDB" id="93520at2759"/>
<proteinExistence type="predicted"/>
<dbReference type="InterPro" id="IPR023393">
    <property type="entry name" value="START-like_dom_sf"/>
</dbReference>